<dbReference type="AlphaFoldDB" id="A0A645I8D5"/>
<dbReference type="GO" id="GO:0043957">
    <property type="term" value="F:acryloyl-CoA reductase (NADPH) activity"/>
    <property type="evidence" value="ECO:0007669"/>
    <property type="project" value="UniProtKB-EC"/>
</dbReference>
<evidence type="ECO:0000313" key="1">
    <source>
        <dbReference type="EMBL" id="MPN43683.1"/>
    </source>
</evidence>
<dbReference type="Gene3D" id="3.90.180.10">
    <property type="entry name" value="Medium-chain alcohol dehydrogenases, catalytic domain"/>
    <property type="match status" value="1"/>
</dbReference>
<keyword evidence="1" id="KW-0560">Oxidoreductase</keyword>
<reference evidence="1" key="1">
    <citation type="submission" date="2019-08" db="EMBL/GenBank/DDBJ databases">
        <authorList>
            <person name="Kucharzyk K."/>
            <person name="Murdoch R.W."/>
            <person name="Higgins S."/>
            <person name="Loffler F."/>
        </authorList>
    </citation>
    <scope>NUCLEOTIDE SEQUENCE</scope>
</reference>
<dbReference type="Gene3D" id="3.40.50.720">
    <property type="entry name" value="NAD(P)-binding Rossmann-like Domain"/>
    <property type="match status" value="1"/>
</dbReference>
<name>A0A645I8D5_9ZZZZ</name>
<proteinExistence type="predicted"/>
<sequence>MCPRADRLLAWQRLATDLDVAKLGQISREVGLAEAIPLADRLLKGEVRGRVVVDVNR</sequence>
<gene>
    <name evidence="1" type="primary">acuI_6</name>
    <name evidence="1" type="ORF">SDC9_191243</name>
</gene>
<protein>
    <submittedName>
        <fullName evidence="1">Acrylyl-CoA reductase AcuI</fullName>
        <ecNumber evidence="1">1.3.1.84</ecNumber>
    </submittedName>
</protein>
<accession>A0A645I8D5</accession>
<organism evidence="1">
    <name type="scientific">bioreactor metagenome</name>
    <dbReference type="NCBI Taxonomy" id="1076179"/>
    <lineage>
        <taxon>unclassified sequences</taxon>
        <taxon>metagenomes</taxon>
        <taxon>ecological metagenomes</taxon>
    </lineage>
</organism>
<dbReference type="EC" id="1.3.1.84" evidence="1"/>
<comment type="caution">
    <text evidence="1">The sequence shown here is derived from an EMBL/GenBank/DDBJ whole genome shotgun (WGS) entry which is preliminary data.</text>
</comment>
<dbReference type="EMBL" id="VSSQ01102233">
    <property type="protein sequence ID" value="MPN43683.1"/>
    <property type="molecule type" value="Genomic_DNA"/>
</dbReference>